<dbReference type="GO" id="GO:0003700">
    <property type="term" value="F:DNA-binding transcription factor activity"/>
    <property type="evidence" value="ECO:0007669"/>
    <property type="project" value="InterPro"/>
</dbReference>
<dbReference type="InterPro" id="IPR001471">
    <property type="entry name" value="AP2/ERF_dom"/>
</dbReference>
<gene>
    <name evidence="8" type="ORF">Taro_015432</name>
</gene>
<dbReference type="InterPro" id="IPR044808">
    <property type="entry name" value="ERF_plant"/>
</dbReference>
<dbReference type="GO" id="GO:0003677">
    <property type="term" value="F:DNA binding"/>
    <property type="evidence" value="ECO:0007669"/>
    <property type="project" value="UniProtKB-KW"/>
</dbReference>
<keyword evidence="3" id="KW-0238">DNA-binding</keyword>
<dbReference type="GO" id="GO:0009873">
    <property type="term" value="P:ethylene-activated signaling pathway"/>
    <property type="evidence" value="ECO:0007669"/>
    <property type="project" value="InterPro"/>
</dbReference>
<comment type="subcellular location">
    <subcellularLocation>
        <location evidence="1">Nucleus</location>
    </subcellularLocation>
</comment>
<dbReference type="InterPro" id="IPR036955">
    <property type="entry name" value="AP2/ERF_dom_sf"/>
</dbReference>
<comment type="caution">
    <text evidence="8">The sequence shown here is derived from an EMBL/GenBank/DDBJ whole genome shotgun (WGS) entry which is preliminary data.</text>
</comment>
<dbReference type="SUPFAM" id="SSF54171">
    <property type="entry name" value="DNA-binding domain"/>
    <property type="match status" value="1"/>
</dbReference>
<feature type="region of interest" description="Disordered" evidence="6">
    <location>
        <begin position="122"/>
        <end position="145"/>
    </location>
</feature>
<feature type="compositionally biased region" description="Low complexity" evidence="6">
    <location>
        <begin position="1"/>
        <end position="16"/>
    </location>
</feature>
<dbReference type="PRINTS" id="PR00367">
    <property type="entry name" value="ETHRSPELEMNT"/>
</dbReference>
<name>A0A843UM49_COLES</name>
<feature type="domain" description="AP2/ERF" evidence="7">
    <location>
        <begin position="35"/>
        <end position="92"/>
    </location>
</feature>
<evidence type="ECO:0000256" key="5">
    <source>
        <dbReference type="ARBA" id="ARBA00023242"/>
    </source>
</evidence>
<reference evidence="8" key="1">
    <citation type="submission" date="2017-07" db="EMBL/GenBank/DDBJ databases">
        <title>Taro Niue Genome Assembly and Annotation.</title>
        <authorList>
            <person name="Atibalentja N."/>
            <person name="Keating K."/>
            <person name="Fields C.J."/>
        </authorList>
    </citation>
    <scope>NUCLEOTIDE SEQUENCE</scope>
    <source>
        <strain evidence="8">Niue_2</strain>
        <tissue evidence="8">Leaf</tissue>
    </source>
</reference>
<protein>
    <recommendedName>
        <fullName evidence="7">AP2/ERF domain-containing protein</fullName>
    </recommendedName>
</protein>
<keyword evidence="9" id="KW-1185">Reference proteome</keyword>
<evidence type="ECO:0000259" key="7">
    <source>
        <dbReference type="PROSITE" id="PS51032"/>
    </source>
</evidence>
<dbReference type="PANTHER" id="PTHR31190">
    <property type="entry name" value="DNA-BINDING DOMAIN"/>
    <property type="match status" value="1"/>
</dbReference>
<evidence type="ECO:0000313" key="8">
    <source>
        <dbReference type="EMBL" id="MQL82944.1"/>
    </source>
</evidence>
<evidence type="ECO:0000256" key="1">
    <source>
        <dbReference type="ARBA" id="ARBA00004123"/>
    </source>
</evidence>
<accession>A0A843UM49</accession>
<evidence type="ECO:0000256" key="2">
    <source>
        <dbReference type="ARBA" id="ARBA00023015"/>
    </source>
</evidence>
<dbReference type="GO" id="GO:0005634">
    <property type="term" value="C:nucleus"/>
    <property type="evidence" value="ECO:0007669"/>
    <property type="project" value="UniProtKB-SubCell"/>
</dbReference>
<dbReference type="PROSITE" id="PS51032">
    <property type="entry name" value="AP2_ERF"/>
    <property type="match status" value="1"/>
</dbReference>
<dbReference type="SMART" id="SM00380">
    <property type="entry name" value="AP2"/>
    <property type="match status" value="1"/>
</dbReference>
<dbReference type="InterPro" id="IPR016177">
    <property type="entry name" value="DNA-bd_dom_sf"/>
</dbReference>
<keyword evidence="4" id="KW-0804">Transcription</keyword>
<dbReference type="OrthoDB" id="1216434at2759"/>
<dbReference type="EMBL" id="NMUH01000663">
    <property type="protein sequence ID" value="MQL82944.1"/>
    <property type="molecule type" value="Genomic_DNA"/>
</dbReference>
<evidence type="ECO:0000256" key="6">
    <source>
        <dbReference type="SAM" id="MobiDB-lite"/>
    </source>
</evidence>
<dbReference type="CDD" id="cd00018">
    <property type="entry name" value="AP2"/>
    <property type="match status" value="1"/>
</dbReference>
<sequence length="242" mass="25739">MVVPASDLWPSSSLPLESPPTSPHPRGNKRERKNLYRGIRRRPWGKWVAEIRDPMKGVRVWLGTFGTPEEAGRAYDHAARLISGSKAKVNFPNEDDASAGGGHPGYELAPHLQRAPSAVDHGAQPWYSGTVAPPPASTAETGGGKGEGVALEDLLSLESYMKFLDEDLYAPDAELLDVGGDLGGVGHHPPHLVEAVLDLLLLFHPHEPRLLQVLARTPRCPATAAALSASPPLAAKSSSATA</sequence>
<keyword evidence="5" id="KW-0539">Nucleus</keyword>
<dbReference type="Proteomes" id="UP000652761">
    <property type="component" value="Unassembled WGS sequence"/>
</dbReference>
<dbReference type="PANTHER" id="PTHR31190:SF376">
    <property type="entry name" value="EREB-LIKE PROTEIN"/>
    <property type="match status" value="1"/>
</dbReference>
<organism evidence="8 9">
    <name type="scientific">Colocasia esculenta</name>
    <name type="common">Wild taro</name>
    <name type="synonym">Arum esculentum</name>
    <dbReference type="NCBI Taxonomy" id="4460"/>
    <lineage>
        <taxon>Eukaryota</taxon>
        <taxon>Viridiplantae</taxon>
        <taxon>Streptophyta</taxon>
        <taxon>Embryophyta</taxon>
        <taxon>Tracheophyta</taxon>
        <taxon>Spermatophyta</taxon>
        <taxon>Magnoliopsida</taxon>
        <taxon>Liliopsida</taxon>
        <taxon>Araceae</taxon>
        <taxon>Aroideae</taxon>
        <taxon>Colocasieae</taxon>
        <taxon>Colocasia</taxon>
    </lineage>
</organism>
<feature type="region of interest" description="Disordered" evidence="6">
    <location>
        <begin position="1"/>
        <end position="34"/>
    </location>
</feature>
<dbReference type="Pfam" id="PF00847">
    <property type="entry name" value="AP2"/>
    <property type="match status" value="1"/>
</dbReference>
<evidence type="ECO:0000256" key="4">
    <source>
        <dbReference type="ARBA" id="ARBA00023163"/>
    </source>
</evidence>
<dbReference type="Gene3D" id="3.30.730.10">
    <property type="entry name" value="AP2/ERF domain"/>
    <property type="match status" value="1"/>
</dbReference>
<evidence type="ECO:0000256" key="3">
    <source>
        <dbReference type="ARBA" id="ARBA00023125"/>
    </source>
</evidence>
<proteinExistence type="predicted"/>
<evidence type="ECO:0000313" key="9">
    <source>
        <dbReference type="Proteomes" id="UP000652761"/>
    </source>
</evidence>
<dbReference type="AlphaFoldDB" id="A0A843UM49"/>
<keyword evidence="2" id="KW-0805">Transcription regulation</keyword>
<dbReference type="FunFam" id="3.30.730.10:FF:000001">
    <property type="entry name" value="Ethylene-responsive transcription factor 2"/>
    <property type="match status" value="1"/>
</dbReference>